<dbReference type="InterPro" id="IPR041931">
    <property type="entry name" value="DNA_pol3_alpha_thumb_dom"/>
</dbReference>
<dbReference type="GO" id="GO:0003887">
    <property type="term" value="F:DNA-directed DNA polymerase activity"/>
    <property type="evidence" value="ECO:0007669"/>
    <property type="project" value="UniProtKB-KW"/>
</dbReference>
<feature type="domain" description="Polymerase/histidinol phosphatase N-terminal" evidence="9">
    <location>
        <begin position="5"/>
        <end position="72"/>
    </location>
</feature>
<gene>
    <name evidence="10" type="ORF">A2209_03625</name>
</gene>
<dbReference type="InterPro" id="IPR016195">
    <property type="entry name" value="Pol/histidinol_Pase-like"/>
</dbReference>
<keyword evidence="7" id="KW-0239">DNA-directed DNA polymerase</keyword>
<keyword evidence="6" id="KW-0235">DNA replication</keyword>
<evidence type="ECO:0000256" key="5">
    <source>
        <dbReference type="ARBA" id="ARBA00022695"/>
    </source>
</evidence>
<comment type="catalytic activity">
    <reaction evidence="8">
        <text>DNA(n) + a 2'-deoxyribonucleoside 5'-triphosphate = DNA(n+1) + diphosphate</text>
        <dbReference type="Rhea" id="RHEA:22508"/>
        <dbReference type="Rhea" id="RHEA-COMP:17339"/>
        <dbReference type="Rhea" id="RHEA-COMP:17340"/>
        <dbReference type="ChEBI" id="CHEBI:33019"/>
        <dbReference type="ChEBI" id="CHEBI:61560"/>
        <dbReference type="ChEBI" id="CHEBI:173112"/>
        <dbReference type="EC" id="2.7.7.7"/>
    </reaction>
</comment>
<evidence type="ECO:0000256" key="6">
    <source>
        <dbReference type="ARBA" id="ARBA00022705"/>
    </source>
</evidence>
<evidence type="ECO:0000256" key="1">
    <source>
        <dbReference type="ARBA" id="ARBA00004496"/>
    </source>
</evidence>
<dbReference type="Gene3D" id="1.10.10.1600">
    <property type="entry name" value="Bacterial DNA polymerase III alpha subunit, thumb domain"/>
    <property type="match status" value="1"/>
</dbReference>
<dbReference type="InterPro" id="IPR004805">
    <property type="entry name" value="DnaE2/DnaE/PolC"/>
</dbReference>
<evidence type="ECO:0000256" key="3">
    <source>
        <dbReference type="ARBA" id="ARBA00019114"/>
    </source>
</evidence>
<dbReference type="AlphaFoldDB" id="A0A1F7K9V1"/>
<organism evidence="10 11">
    <name type="scientific">Candidatus Roizmanbacteria bacterium RIFOXYA1_FULL_41_12</name>
    <dbReference type="NCBI Taxonomy" id="1802082"/>
    <lineage>
        <taxon>Bacteria</taxon>
        <taxon>Candidatus Roizmaniibacteriota</taxon>
    </lineage>
</organism>
<dbReference type="Pfam" id="PF02811">
    <property type="entry name" value="PHP"/>
    <property type="match status" value="1"/>
</dbReference>
<dbReference type="InterPro" id="IPR004365">
    <property type="entry name" value="NA-bd_OB_tRNA"/>
</dbReference>
<dbReference type="InterPro" id="IPR004013">
    <property type="entry name" value="PHP_dom"/>
</dbReference>
<keyword evidence="4" id="KW-0808">Transferase</keyword>
<dbReference type="SMART" id="SM00481">
    <property type="entry name" value="POLIIIAc"/>
    <property type="match status" value="1"/>
</dbReference>
<evidence type="ECO:0000313" key="11">
    <source>
        <dbReference type="Proteomes" id="UP000178450"/>
    </source>
</evidence>
<dbReference type="CDD" id="cd12113">
    <property type="entry name" value="PHP_PolIIIA_DnaE3"/>
    <property type="match status" value="1"/>
</dbReference>
<dbReference type="EMBL" id="MGBG01000018">
    <property type="protein sequence ID" value="OGK64652.1"/>
    <property type="molecule type" value="Genomic_DNA"/>
</dbReference>
<dbReference type="NCBIfam" id="NF004226">
    <property type="entry name" value="PRK05673.1"/>
    <property type="match status" value="1"/>
</dbReference>
<reference evidence="10 11" key="1">
    <citation type="journal article" date="2016" name="Nat. Commun.">
        <title>Thousands of microbial genomes shed light on interconnected biogeochemical processes in an aquifer system.</title>
        <authorList>
            <person name="Anantharaman K."/>
            <person name="Brown C.T."/>
            <person name="Hug L.A."/>
            <person name="Sharon I."/>
            <person name="Castelle C.J."/>
            <person name="Probst A.J."/>
            <person name="Thomas B.C."/>
            <person name="Singh A."/>
            <person name="Wilkins M.J."/>
            <person name="Karaoz U."/>
            <person name="Brodie E.L."/>
            <person name="Williams K.H."/>
            <person name="Hubbard S.S."/>
            <person name="Banfield J.F."/>
        </authorList>
    </citation>
    <scope>NUCLEOTIDE SEQUENCE [LARGE SCALE GENOMIC DNA]</scope>
</reference>
<dbReference type="Gene3D" id="3.20.20.140">
    <property type="entry name" value="Metal-dependent hydrolases"/>
    <property type="match status" value="1"/>
</dbReference>
<comment type="caution">
    <text evidence="10">The sequence shown here is derived from an EMBL/GenBank/DDBJ whole genome shotgun (WGS) entry which is preliminary data.</text>
</comment>
<dbReference type="GO" id="GO:0003676">
    <property type="term" value="F:nucleic acid binding"/>
    <property type="evidence" value="ECO:0007669"/>
    <property type="project" value="InterPro"/>
</dbReference>
<dbReference type="PANTHER" id="PTHR32294:SF0">
    <property type="entry name" value="DNA POLYMERASE III SUBUNIT ALPHA"/>
    <property type="match status" value="1"/>
</dbReference>
<evidence type="ECO:0000256" key="8">
    <source>
        <dbReference type="ARBA" id="ARBA00049244"/>
    </source>
</evidence>
<dbReference type="SUPFAM" id="SSF89550">
    <property type="entry name" value="PHP domain-like"/>
    <property type="match status" value="1"/>
</dbReference>
<dbReference type="Gene3D" id="1.10.150.870">
    <property type="match status" value="1"/>
</dbReference>
<keyword evidence="5" id="KW-0548">Nucleotidyltransferase</keyword>
<dbReference type="Pfam" id="PF17657">
    <property type="entry name" value="DNA_pol3_finger"/>
    <property type="match status" value="1"/>
</dbReference>
<dbReference type="Proteomes" id="UP000178450">
    <property type="component" value="Unassembled WGS sequence"/>
</dbReference>
<evidence type="ECO:0000256" key="2">
    <source>
        <dbReference type="ARBA" id="ARBA00012417"/>
    </source>
</evidence>
<evidence type="ECO:0000313" key="10">
    <source>
        <dbReference type="EMBL" id="OGK64652.1"/>
    </source>
</evidence>
<evidence type="ECO:0000256" key="7">
    <source>
        <dbReference type="ARBA" id="ARBA00022932"/>
    </source>
</evidence>
<dbReference type="EC" id="2.7.7.7" evidence="2"/>
<dbReference type="PANTHER" id="PTHR32294">
    <property type="entry name" value="DNA POLYMERASE III SUBUNIT ALPHA"/>
    <property type="match status" value="1"/>
</dbReference>
<protein>
    <recommendedName>
        <fullName evidence="3">DNA polymerase III subunit alpha</fullName>
        <ecNumber evidence="2">2.7.7.7</ecNumber>
    </recommendedName>
</protein>
<name>A0A1F7K9V1_9BACT</name>
<comment type="subcellular location">
    <subcellularLocation>
        <location evidence="1">Cytoplasm</location>
    </subcellularLocation>
</comment>
<dbReference type="InterPro" id="IPR040982">
    <property type="entry name" value="DNA_pol3_finger"/>
</dbReference>
<dbReference type="GO" id="GO:0005737">
    <property type="term" value="C:cytoplasm"/>
    <property type="evidence" value="ECO:0007669"/>
    <property type="project" value="UniProtKB-SubCell"/>
</dbReference>
<dbReference type="InterPro" id="IPR029460">
    <property type="entry name" value="DNAPol_HHH"/>
</dbReference>
<dbReference type="CDD" id="cd04485">
    <property type="entry name" value="DnaE_OBF"/>
    <property type="match status" value="1"/>
</dbReference>
<sequence>MSDFVHLHVHSEFSLLDGAAKLEKLVQKAKDLGYSALALTDHGAMYGAFKFYLKAKELGIKPIIGCEVYMAEKSRTDKQTRMGADQYHLILLAKDLIGYRNLMKLVSAAHLEGFHYRPRIDLNLLKKHSQGLIGLSACMQGIISQSLLHQEYKKAEKWTKDLQQTFPDGDFYIELQRHPKVPELDKLNQELVKLARKFGIGLVATNDVHYLEKDDAYAQEVLLCIQTRRTVIEKDRPVSMIDVPDYYLKSSEEMKGQFIDYPEAIANTVKIADKCNLEIPHGQWVLPLYEVPKGQTAETWLRKLTEDRLINRYPQPDDKINQRINYEIEIITKKGYATYFLIVQDFVNWAKTHGVIVGPGRGSAAGSIVAYILGITDLDPLMHNLPFERFLNPDRPTPPDIDIDFADDKRDLVVRYVMDKYGVDKVAQIITFGTMEARMVVRDVSRALGWSYTQGDRIAKLIPQGKQGFNLSLEGALQESPELSHLYKTDEKVRNLLDISKKLEGLVRHSSVHAAGVVVADQKLTYYTPIQTEARGGKTITQYDMYCLDLNAVSDNKAIGLLKFDFLGLRNLSILGKALSYVKQNHHRDINLSKLSLVDEATYQLIAMGYTIGIFQLESRGMQRLAKDIKPNQFTDISAMVALFRPGPMALIPQFIDGKKNPAHIRYLHSDLKPILAETYGILVYQEQVTEIAHKIAGFTMTEADLLRMAMGKKKKELMKKGQVKFIKGCLAKGYSRKMAEQLFEFIEKFAAYGFNKAHSASYATISYWTAYVKAHYPVEFMTALLTAELEHATGTAREEKIVQILDECKRMGINVLPPDINRSLIDFAIEGKDIRFGLGGIKNIGSAALETILKARKKKLFDAFKDFLLRVDLRKVNKKTVESLVYAGAFDQFGKRAQLLLYYSQIVKEIAKQKSNAEEGQYGLFAKTDFQSQDISDRLPEVAEFAEDELIGYEREAIGFYLSANPFNKYLPILKQKKAKAIIDLEQYKNKKIIVGGVVKSVKKIKTKKNNDEMAFATLTDLTAEIEIVIFPKLFSRSRQLWVTNQMILIKGLVQEKDRDLVIIVDEAISLRAYEK</sequence>
<dbReference type="InterPro" id="IPR003141">
    <property type="entry name" value="Pol/His_phosphatase_N"/>
</dbReference>
<evidence type="ECO:0000256" key="4">
    <source>
        <dbReference type="ARBA" id="ARBA00022679"/>
    </source>
</evidence>
<dbReference type="Pfam" id="PF14579">
    <property type="entry name" value="HHH_6"/>
    <property type="match status" value="1"/>
</dbReference>
<dbReference type="GO" id="GO:0006260">
    <property type="term" value="P:DNA replication"/>
    <property type="evidence" value="ECO:0007669"/>
    <property type="project" value="UniProtKB-KW"/>
</dbReference>
<dbReference type="NCBIfam" id="NF005298">
    <property type="entry name" value="PRK06826.1"/>
    <property type="match status" value="1"/>
</dbReference>
<dbReference type="Pfam" id="PF07733">
    <property type="entry name" value="DNA_pol3_alpha"/>
    <property type="match status" value="1"/>
</dbReference>
<dbReference type="GO" id="GO:0008408">
    <property type="term" value="F:3'-5' exonuclease activity"/>
    <property type="evidence" value="ECO:0007669"/>
    <property type="project" value="InterPro"/>
</dbReference>
<evidence type="ECO:0000259" key="9">
    <source>
        <dbReference type="SMART" id="SM00481"/>
    </source>
</evidence>
<proteinExistence type="predicted"/>
<accession>A0A1F7K9V1</accession>
<dbReference type="Pfam" id="PF01336">
    <property type="entry name" value="tRNA_anti-codon"/>
    <property type="match status" value="1"/>
</dbReference>
<dbReference type="NCBIfam" id="TIGR00594">
    <property type="entry name" value="polc"/>
    <property type="match status" value="1"/>
</dbReference>
<dbReference type="InterPro" id="IPR011708">
    <property type="entry name" value="DNA_pol3_alpha_NTPase_dom"/>
</dbReference>